<dbReference type="EMBL" id="LGTQ01000005">
    <property type="protein sequence ID" value="KPM49773.1"/>
    <property type="molecule type" value="Genomic_DNA"/>
</dbReference>
<dbReference type="Proteomes" id="UP000050454">
    <property type="component" value="Unassembled WGS sequence"/>
</dbReference>
<dbReference type="SUPFAM" id="SSF54427">
    <property type="entry name" value="NTF2-like"/>
    <property type="match status" value="1"/>
</dbReference>
<accession>A0A0P7BY67</accession>
<feature type="signal peptide" evidence="1">
    <location>
        <begin position="1"/>
        <end position="20"/>
    </location>
</feature>
<dbReference type="Pfam" id="PF14534">
    <property type="entry name" value="DUF4440"/>
    <property type="match status" value="1"/>
</dbReference>
<proteinExistence type="predicted"/>
<sequence>MKRLFLLSGFLFICSLTAFTQNTKEQIKQLSKDKWQWMADKDVEKLDALFYEQAMFVHMGGSWGKERELNIIKSGFIHYKKADIHEVLEPIEIGKTVILLNRITLLAVVGSNEVSNPFMVTEVYVKVDNDWKMGSHSFSRLMTPGGN</sequence>
<organism evidence="3 4">
    <name type="scientific">Jiulongibacter sediminis</name>
    <dbReference type="NCBI Taxonomy" id="1605367"/>
    <lineage>
        <taxon>Bacteria</taxon>
        <taxon>Pseudomonadati</taxon>
        <taxon>Bacteroidota</taxon>
        <taxon>Cytophagia</taxon>
        <taxon>Cytophagales</taxon>
        <taxon>Leadbetterellaceae</taxon>
        <taxon>Jiulongibacter</taxon>
    </lineage>
</organism>
<keyword evidence="1" id="KW-0732">Signal</keyword>
<feature type="chain" id="PRO_5006136387" description="DUF4440 domain-containing protein" evidence="1">
    <location>
        <begin position="21"/>
        <end position="147"/>
    </location>
</feature>
<dbReference type="PATRIC" id="fig|1605367.3.peg.2177"/>
<dbReference type="Gene3D" id="3.10.450.50">
    <property type="match status" value="1"/>
</dbReference>
<name>A0A0P7BY67_9BACT</name>
<dbReference type="InterPro" id="IPR032710">
    <property type="entry name" value="NTF2-like_dom_sf"/>
</dbReference>
<dbReference type="OrthoDB" id="9802489at2"/>
<protein>
    <recommendedName>
        <fullName evidence="2">DUF4440 domain-containing protein</fullName>
    </recommendedName>
</protein>
<reference evidence="3 4" key="1">
    <citation type="submission" date="2015-07" db="EMBL/GenBank/DDBJ databases">
        <title>The draft genome sequence of Leadbetterella sp. JN14-9.</title>
        <authorList>
            <person name="Liu Y."/>
            <person name="Du J."/>
            <person name="Shao Z."/>
        </authorList>
    </citation>
    <scope>NUCLEOTIDE SEQUENCE [LARGE SCALE GENOMIC DNA]</scope>
    <source>
        <strain evidence="3 4">JN14-9</strain>
    </source>
</reference>
<dbReference type="STRING" id="1605367.AFM12_04150"/>
<dbReference type="AlphaFoldDB" id="A0A0P7BY67"/>
<evidence type="ECO:0000256" key="1">
    <source>
        <dbReference type="SAM" id="SignalP"/>
    </source>
</evidence>
<feature type="domain" description="DUF4440" evidence="2">
    <location>
        <begin position="27"/>
        <end position="133"/>
    </location>
</feature>
<evidence type="ECO:0000259" key="2">
    <source>
        <dbReference type="Pfam" id="PF14534"/>
    </source>
</evidence>
<gene>
    <name evidence="3" type="ORF">AFM12_04150</name>
</gene>
<comment type="caution">
    <text evidence="3">The sequence shown here is derived from an EMBL/GenBank/DDBJ whole genome shotgun (WGS) entry which is preliminary data.</text>
</comment>
<dbReference type="InterPro" id="IPR027843">
    <property type="entry name" value="DUF4440"/>
</dbReference>
<keyword evidence="4" id="KW-1185">Reference proteome</keyword>
<dbReference type="RefSeq" id="WP_055144186.1">
    <property type="nucleotide sequence ID" value="NZ_JXSZ01000005.1"/>
</dbReference>
<evidence type="ECO:0000313" key="4">
    <source>
        <dbReference type="Proteomes" id="UP000050454"/>
    </source>
</evidence>
<evidence type="ECO:0000313" key="3">
    <source>
        <dbReference type="EMBL" id="KPM49773.1"/>
    </source>
</evidence>